<evidence type="ECO:0000256" key="2">
    <source>
        <dbReference type="ARBA" id="ARBA00012513"/>
    </source>
</evidence>
<keyword evidence="9 18" id="KW-0547">Nucleotide-binding</keyword>
<keyword evidence="11 18" id="KW-0067">ATP-binding</keyword>
<dbReference type="PROSITE" id="PS00107">
    <property type="entry name" value="PROTEIN_KINASE_ATP"/>
    <property type="match status" value="1"/>
</dbReference>
<reference evidence="23" key="1">
    <citation type="submission" date="2022-12" db="EMBL/GenBank/DDBJ databases">
        <title>Draft genome assemblies for two species of Escallonia (Escalloniales).</title>
        <authorList>
            <person name="Chanderbali A."/>
            <person name="Dervinis C."/>
            <person name="Anghel I."/>
            <person name="Soltis D."/>
            <person name="Soltis P."/>
            <person name="Zapata F."/>
        </authorList>
    </citation>
    <scope>NUCLEOTIDE SEQUENCE</scope>
    <source>
        <strain evidence="23">UCBG64.0493</strain>
        <tissue evidence="23">Leaf</tissue>
    </source>
</reference>
<dbReference type="PROSITE" id="PS50011">
    <property type="entry name" value="PROTEIN_KINASE_DOM"/>
    <property type="match status" value="1"/>
</dbReference>
<comment type="catalytic activity">
    <reaction evidence="16">
        <text>L-threonyl-[protein] + ATP = O-phospho-L-threonyl-[protein] + ADP + H(+)</text>
        <dbReference type="Rhea" id="RHEA:46608"/>
        <dbReference type="Rhea" id="RHEA-COMP:11060"/>
        <dbReference type="Rhea" id="RHEA-COMP:11605"/>
        <dbReference type="ChEBI" id="CHEBI:15378"/>
        <dbReference type="ChEBI" id="CHEBI:30013"/>
        <dbReference type="ChEBI" id="CHEBI:30616"/>
        <dbReference type="ChEBI" id="CHEBI:61977"/>
        <dbReference type="ChEBI" id="CHEBI:456216"/>
        <dbReference type="EC" id="2.7.11.1"/>
    </reaction>
</comment>
<dbReference type="InterPro" id="IPR011009">
    <property type="entry name" value="Kinase-like_dom_sf"/>
</dbReference>
<comment type="caution">
    <text evidence="23">The sequence shown here is derived from an EMBL/GenBank/DDBJ whole genome shotgun (WGS) entry which is preliminary data.</text>
</comment>
<gene>
    <name evidence="23" type="ORF">RJ639_030988</name>
</gene>
<dbReference type="GO" id="GO:0004674">
    <property type="term" value="F:protein serine/threonine kinase activity"/>
    <property type="evidence" value="ECO:0007669"/>
    <property type="project" value="UniProtKB-KW"/>
</dbReference>
<keyword evidence="8 21" id="KW-0732">Signal</keyword>
<dbReference type="GO" id="GO:0005524">
    <property type="term" value="F:ATP binding"/>
    <property type="evidence" value="ECO:0007669"/>
    <property type="project" value="UniProtKB-UniRule"/>
</dbReference>
<feature type="compositionally biased region" description="Polar residues" evidence="19">
    <location>
        <begin position="998"/>
        <end position="1007"/>
    </location>
</feature>
<name>A0AA88WZ52_9ASTE</name>
<evidence type="ECO:0000256" key="19">
    <source>
        <dbReference type="SAM" id="MobiDB-lite"/>
    </source>
</evidence>
<evidence type="ECO:0000256" key="10">
    <source>
        <dbReference type="ARBA" id="ARBA00022777"/>
    </source>
</evidence>
<evidence type="ECO:0000256" key="18">
    <source>
        <dbReference type="PROSITE-ProRule" id="PRU10141"/>
    </source>
</evidence>
<keyword evidence="10" id="KW-0418">Kinase</keyword>
<proteinExistence type="predicted"/>
<dbReference type="Pfam" id="PF07714">
    <property type="entry name" value="PK_Tyr_Ser-Thr"/>
    <property type="match status" value="1"/>
</dbReference>
<evidence type="ECO:0000256" key="13">
    <source>
        <dbReference type="ARBA" id="ARBA00023136"/>
    </source>
</evidence>
<comment type="subcellular location">
    <subcellularLocation>
        <location evidence="1">Cell membrane</location>
        <topology evidence="1">Single-pass type I membrane protein</topology>
    </subcellularLocation>
</comment>
<dbReference type="InterPro" id="IPR017441">
    <property type="entry name" value="Protein_kinase_ATP_BS"/>
</dbReference>
<dbReference type="PANTHER" id="PTHR46008:SF63">
    <property type="entry name" value="LEAF RUST 10 DISEASE-RESISTANCE LOCUS RECEPTOR-LIKE PROTEIN KINASE-LIKE 1.4 ISOFORM X1"/>
    <property type="match status" value="1"/>
</dbReference>
<comment type="catalytic activity">
    <reaction evidence="17">
        <text>L-seryl-[protein] + ATP = O-phospho-L-seryl-[protein] + ADP + H(+)</text>
        <dbReference type="Rhea" id="RHEA:17989"/>
        <dbReference type="Rhea" id="RHEA-COMP:9863"/>
        <dbReference type="Rhea" id="RHEA-COMP:11604"/>
        <dbReference type="ChEBI" id="CHEBI:15378"/>
        <dbReference type="ChEBI" id="CHEBI:29999"/>
        <dbReference type="ChEBI" id="CHEBI:30616"/>
        <dbReference type="ChEBI" id="CHEBI:83421"/>
        <dbReference type="ChEBI" id="CHEBI:456216"/>
        <dbReference type="EC" id="2.7.11.1"/>
    </reaction>
</comment>
<evidence type="ECO:0000256" key="17">
    <source>
        <dbReference type="ARBA" id="ARBA00048679"/>
    </source>
</evidence>
<keyword evidence="4" id="KW-0723">Serine/threonine-protein kinase</keyword>
<feature type="domain" description="Protein kinase" evidence="22">
    <location>
        <begin position="682"/>
        <end position="962"/>
    </location>
</feature>
<dbReference type="InterPro" id="IPR001245">
    <property type="entry name" value="Ser-Thr/Tyr_kinase_cat_dom"/>
</dbReference>
<feature type="region of interest" description="Disordered" evidence="19">
    <location>
        <begin position="978"/>
        <end position="1007"/>
    </location>
</feature>
<evidence type="ECO:0000256" key="15">
    <source>
        <dbReference type="ARBA" id="ARBA00023180"/>
    </source>
</evidence>
<keyword evidence="3" id="KW-1003">Cell membrane</keyword>
<evidence type="ECO:0000256" key="11">
    <source>
        <dbReference type="ARBA" id="ARBA00022840"/>
    </source>
</evidence>
<feature type="transmembrane region" description="Helical" evidence="20">
    <location>
        <begin position="587"/>
        <end position="609"/>
    </location>
</feature>
<feature type="signal peptide" evidence="21">
    <location>
        <begin position="1"/>
        <end position="22"/>
    </location>
</feature>
<evidence type="ECO:0000256" key="16">
    <source>
        <dbReference type="ARBA" id="ARBA00047899"/>
    </source>
</evidence>
<keyword evidence="12 20" id="KW-1133">Transmembrane helix</keyword>
<accession>A0AA88WZ52</accession>
<evidence type="ECO:0000256" key="8">
    <source>
        <dbReference type="ARBA" id="ARBA00022729"/>
    </source>
</evidence>
<dbReference type="EC" id="2.7.11.1" evidence="2"/>
<evidence type="ECO:0000313" key="24">
    <source>
        <dbReference type="Proteomes" id="UP001188597"/>
    </source>
</evidence>
<evidence type="ECO:0000256" key="20">
    <source>
        <dbReference type="SAM" id="Phobius"/>
    </source>
</evidence>
<evidence type="ECO:0000259" key="22">
    <source>
        <dbReference type="PROSITE" id="PS50011"/>
    </source>
</evidence>
<dbReference type="PANTHER" id="PTHR46008">
    <property type="entry name" value="LEAF RUST 10 DISEASE-RESISTANCE LOCUS RECEPTOR-LIKE PROTEIN KINASE-LIKE 1.4"/>
    <property type="match status" value="1"/>
</dbReference>
<evidence type="ECO:0000313" key="23">
    <source>
        <dbReference type="EMBL" id="KAK3036547.1"/>
    </source>
</evidence>
<evidence type="ECO:0000256" key="1">
    <source>
        <dbReference type="ARBA" id="ARBA00004251"/>
    </source>
</evidence>
<dbReference type="Gene3D" id="1.10.510.10">
    <property type="entry name" value="Transferase(Phosphotransferase) domain 1"/>
    <property type="match status" value="1"/>
</dbReference>
<evidence type="ECO:0000256" key="12">
    <source>
        <dbReference type="ARBA" id="ARBA00022989"/>
    </source>
</evidence>
<dbReference type="InterPro" id="IPR008271">
    <property type="entry name" value="Ser/Thr_kinase_AS"/>
</dbReference>
<feature type="chain" id="PRO_5041649069" description="non-specific serine/threonine protein kinase" evidence="21">
    <location>
        <begin position="23"/>
        <end position="1007"/>
    </location>
</feature>
<dbReference type="Gene3D" id="3.30.200.20">
    <property type="entry name" value="Phosphorylase Kinase, domain 1"/>
    <property type="match status" value="1"/>
</dbReference>
<dbReference type="EMBL" id="JAVXUP010000145">
    <property type="protein sequence ID" value="KAK3036547.1"/>
    <property type="molecule type" value="Genomic_DNA"/>
</dbReference>
<dbReference type="FunFam" id="3.30.200.20:FF:000214">
    <property type="entry name" value="WAK1-OsWAK receptor-like cytoplasmic kinase (OsWAK-RLCK)"/>
    <property type="match status" value="1"/>
</dbReference>
<keyword evidence="13 20" id="KW-0472">Membrane</keyword>
<evidence type="ECO:0000256" key="21">
    <source>
        <dbReference type="SAM" id="SignalP"/>
    </source>
</evidence>
<protein>
    <recommendedName>
        <fullName evidence="2">non-specific serine/threonine protein kinase</fullName>
        <ecNumber evidence="2">2.7.11.1</ecNumber>
    </recommendedName>
</protein>
<feature type="binding site" evidence="18">
    <location>
        <position position="710"/>
    </location>
    <ligand>
        <name>ATP</name>
        <dbReference type="ChEBI" id="CHEBI:30616"/>
    </ligand>
</feature>
<keyword evidence="5" id="KW-0597">Phosphoprotein</keyword>
<sequence>MNPSLFFLIFAILIHVPTYLSADDAQYVTCGELLQCANVPNIGYPFWGGSRPESCGYPGFQLTNCQGDAPIITVEGQQFRVLAMDNETQRLTVARQDMWNETCAALTSSSATVAEMEAALAAGFELQWAANNTRCTQCSESGGRCGYNTTTLSFACYCSDQPYALTCNSIAGVRPCEESSLRNRFLNKVDLAALLDLKLASFDVSESRRYQPSSRIHSPQPGQRGLCRLSHTQTVGSQPKPATGYLTIQRSSTLLNPYYRLPTRHLTSTTTRKMPRSPSAAAALLLLLLTIFAGHLPTSSSQDTTAFSNCNATFSCGPIQNITYPFTGGARPSYCGLPDFHLTCNGENYPELTANSLTYRILRIDQTQQSLSLVRLDLFNTTCPGEFHNSTFNSTIFSYGREDQELNLVYGCNSSAMRYRPHNLFSCNVAGSNFSDAFYLVGAVPSDPILNLVQCRVILNLLVLRTTADRINSNQTSLGDALTEGFSLNYSDPYRGRCSDCVLFGGQCGFDSNSSKPICICQGDRLCDPPPGIRSFCFQWGLLTVEVLNLGKMKQFETDCDTRVSCRRSLNYRIALTSGGSSKALPIALPVTGAILAGIGIGWVIFACLQKRKRRAAQGAEAVSKDLPTPPSSKGLSSTPSTKFTRSIPSYPNSKSDFGKASTYFGVQVFSYTELEEATDNFDSSKELGDGGFGTVYYGTLQDGRVVAVKRLYENNFKRVEQFINEVEILTRLDHQYLVKLYGCTSKRSRELLLVYEYIPNGTVADHLHGKRASSGLLSWPVRLKIAIETADALAYLHTSDIIHRDVKTNNILLDNDFCVKVADFGLSRLFPNDATHVSTAPQGTPGYVDPEYYQCYQLTDKSDVYSFGVVLVELISSLQAVDTNRHRHDINLANMAISKIQNHMLHELVDSSLGFETDSSVRRMTTLVAELAFRCLQQEKDMRPSMQEVLDTLRGIQNEELNGQKAEVVDIVVDDGPLLKGDPSPPSPDSVVMGKWLSTSTPNSSG</sequence>
<dbReference type="SUPFAM" id="SSF56112">
    <property type="entry name" value="Protein kinase-like (PK-like)"/>
    <property type="match status" value="1"/>
</dbReference>
<organism evidence="23 24">
    <name type="scientific">Escallonia herrerae</name>
    <dbReference type="NCBI Taxonomy" id="1293975"/>
    <lineage>
        <taxon>Eukaryota</taxon>
        <taxon>Viridiplantae</taxon>
        <taxon>Streptophyta</taxon>
        <taxon>Embryophyta</taxon>
        <taxon>Tracheophyta</taxon>
        <taxon>Spermatophyta</taxon>
        <taxon>Magnoliopsida</taxon>
        <taxon>eudicotyledons</taxon>
        <taxon>Gunneridae</taxon>
        <taxon>Pentapetalae</taxon>
        <taxon>asterids</taxon>
        <taxon>campanulids</taxon>
        <taxon>Escalloniales</taxon>
        <taxon>Escalloniaceae</taxon>
        <taxon>Escallonia</taxon>
    </lineage>
</organism>
<evidence type="ECO:0000256" key="4">
    <source>
        <dbReference type="ARBA" id="ARBA00022527"/>
    </source>
</evidence>
<keyword evidence="15" id="KW-0325">Glycoprotein</keyword>
<dbReference type="InterPro" id="IPR000719">
    <property type="entry name" value="Prot_kinase_dom"/>
</dbReference>
<dbReference type="GO" id="GO:0005886">
    <property type="term" value="C:plasma membrane"/>
    <property type="evidence" value="ECO:0007669"/>
    <property type="project" value="UniProtKB-SubCell"/>
</dbReference>
<dbReference type="GO" id="GO:0030247">
    <property type="term" value="F:polysaccharide binding"/>
    <property type="evidence" value="ECO:0007669"/>
    <property type="project" value="InterPro"/>
</dbReference>
<evidence type="ECO:0000256" key="14">
    <source>
        <dbReference type="ARBA" id="ARBA00023170"/>
    </source>
</evidence>
<dbReference type="FunFam" id="1.10.510.10:FF:000161">
    <property type="entry name" value="Wall-associated receptor kinase-like 20"/>
    <property type="match status" value="1"/>
</dbReference>
<dbReference type="Pfam" id="PF13947">
    <property type="entry name" value="GUB_WAK_bind"/>
    <property type="match status" value="2"/>
</dbReference>
<dbReference type="InterPro" id="IPR032872">
    <property type="entry name" value="WAK_assoc_C"/>
</dbReference>
<evidence type="ECO:0000256" key="3">
    <source>
        <dbReference type="ARBA" id="ARBA00022475"/>
    </source>
</evidence>
<feature type="region of interest" description="Disordered" evidence="19">
    <location>
        <begin position="620"/>
        <end position="648"/>
    </location>
</feature>
<evidence type="ECO:0000256" key="9">
    <source>
        <dbReference type="ARBA" id="ARBA00022741"/>
    </source>
</evidence>
<keyword evidence="24" id="KW-1185">Reference proteome</keyword>
<evidence type="ECO:0000256" key="6">
    <source>
        <dbReference type="ARBA" id="ARBA00022679"/>
    </source>
</evidence>
<keyword evidence="14" id="KW-0675">Receptor</keyword>
<dbReference type="AlphaFoldDB" id="A0AA88WZ52"/>
<evidence type="ECO:0000256" key="7">
    <source>
        <dbReference type="ARBA" id="ARBA00022692"/>
    </source>
</evidence>
<evidence type="ECO:0000256" key="5">
    <source>
        <dbReference type="ARBA" id="ARBA00022553"/>
    </source>
</evidence>
<dbReference type="SMART" id="SM00220">
    <property type="entry name" value="S_TKc"/>
    <property type="match status" value="1"/>
</dbReference>
<feature type="compositionally biased region" description="Polar residues" evidence="19">
    <location>
        <begin position="632"/>
        <end position="648"/>
    </location>
</feature>
<dbReference type="PROSITE" id="PS00108">
    <property type="entry name" value="PROTEIN_KINASE_ST"/>
    <property type="match status" value="1"/>
</dbReference>
<dbReference type="Proteomes" id="UP001188597">
    <property type="component" value="Unassembled WGS sequence"/>
</dbReference>
<dbReference type="Pfam" id="PF14380">
    <property type="entry name" value="WAK_assoc"/>
    <property type="match status" value="2"/>
</dbReference>
<keyword evidence="6" id="KW-0808">Transferase</keyword>
<dbReference type="InterPro" id="IPR025287">
    <property type="entry name" value="WAK_GUB"/>
</dbReference>
<keyword evidence="7 20" id="KW-0812">Transmembrane</keyword>